<dbReference type="InterPro" id="IPR011990">
    <property type="entry name" value="TPR-like_helical_dom_sf"/>
</dbReference>
<feature type="chain" id="PRO_5017262736" evidence="1">
    <location>
        <begin position="31"/>
        <end position="1389"/>
    </location>
</feature>
<dbReference type="Proteomes" id="UP000267003">
    <property type="component" value="Unassembled WGS sequence"/>
</dbReference>
<proteinExistence type="predicted"/>
<feature type="domain" description="DUF3857" evidence="3">
    <location>
        <begin position="80"/>
        <end position="244"/>
    </location>
</feature>
<sequence length="1389" mass="150639">MRHASPAPVLRNASSSVLLCLLLAALPASGAERALPWEGPAFTASASAMAASASKLPAPAGGGDVEVLLREGSYQELGPHRWRTTHRNVVRILTAAGVRAFAEARAEWSPWRQQRPALRARVITPDGREHPLDEATLHDAPVEDAAPDLYSDTRALRAPLPALRPGSVVELESVVEDTQAFFDAGVVTHFYFASPVPVRKVRLAIDVAPSTQLALRVQGLPLEPLPQHQSDRKRLSFEGGPYAALTPLEADGPAGQAFQPHVAFSTGRSWNEVARAYDTIVETQLDGAALQARARALAKGSKDRRVVAQRLLEEVRESVRYTGLEFGAAAIVPAPPKQVLARQYGDCKEMSTLLVGLLRGAGIPAHVALVRSGREDVPELPGMGFFNHAIVHVPGTPALWIDPTDPGAEAGMLAPELQGRHALVAAQDTQGLTVIDEAPAAANTAVFTRTVELSDEGPARVKETRELSGSLAVQYRRMLRAVRPDDLRRNLEALATGQYQGTLEGMKHTSLEEGTGPFRLELDVASARFATTGWRSVRVPLRVDSPLAWLPDSLDDVRELLPDELGRKPALPTKRKSDLVLPVAYRAEVRYRLRPPQGFGVRTVPRDETLSLGPATLALGYTRESDGGLTATFRFDTVKRRYTPEEVTAFRTALATFARRAAVEVELEDRGARLVEAGRVKDGLDLYEKRLTSRADSAQVRARYAGTLLRLGFGEQARAEARRAVEQQPSSPLVHHVLAWVLQHDLQGQRLRPGADLEGAVASCRKAIALEPDSVAANALLADLLEHNREGEHFGRGAPLTEAVATWRHLRDDLRAQDVDDRLIAALFRSGATAEALEAARAAAPSELRAKVLVMTTAERQGVAEAIAEADREFEGPDARRQALALAGNHLLTRGRADVAVKLFEAALKNAYDPDRQFQLELAKNARDGKNAKKEEKGPEALVRRIVKAAWTSRDVKDFKAAIRPFMSNRDREDSTLARKLELLHAQATRFSRTSLDTVGESSMADLAVAALDLKAEGQEKIGYRVRLKFLLGAQVYEDAWYIVTESNQLRLLGSVTDPRPLGAEALRWLDAGRLKEALVWIGWAVADTRAVAPEGLSPLASFANTLRGFSGAEGVTHLRAACAYLGASTGDARVLAALRAQAQYASGEERHRLMMALAVALRANGRDPGAEVILDEVRSDVPQSADAFWLKREMLSERGRWAELRQVAESRLAVLHTDSLGLESLMVASLNQGNWAGLEEATRELMDVGGAGADAYRTLAWAALHRGRVTSQDIAWAQKAVHLGVEGDTKPTALLAALLVESGKLVEARKLVDDAMEEASADASTDAGLLYAKARLAEAFGLAEAARGLYRAVPRDDTSDARSFHRLAQARLHRGRGAAPITSAARTE</sequence>
<dbReference type="EMBL" id="RAWK01000078">
    <property type="protein sequence ID" value="RKH66834.1"/>
    <property type="molecule type" value="Genomic_DNA"/>
</dbReference>
<dbReference type="Gene3D" id="1.25.40.10">
    <property type="entry name" value="Tetratricopeptide repeat domain"/>
    <property type="match status" value="2"/>
</dbReference>
<accession>A0A3A8QUQ2</accession>
<reference evidence="5" key="1">
    <citation type="submission" date="2018-09" db="EMBL/GenBank/DDBJ databases">
        <authorList>
            <person name="Livingstone P.G."/>
            <person name="Whitworth D.E."/>
        </authorList>
    </citation>
    <scope>NUCLEOTIDE SEQUENCE [LARGE SCALE GENOMIC DNA]</scope>
    <source>
        <strain evidence="5">AB050A</strain>
    </source>
</reference>
<comment type="caution">
    <text evidence="4">The sequence shown here is derived from an EMBL/GenBank/DDBJ whole genome shotgun (WGS) entry which is preliminary data.</text>
</comment>
<gene>
    <name evidence="4" type="ORF">D7W81_14805</name>
</gene>
<evidence type="ECO:0000313" key="5">
    <source>
        <dbReference type="Proteomes" id="UP000267003"/>
    </source>
</evidence>
<dbReference type="SUPFAM" id="SSF48452">
    <property type="entry name" value="TPR-like"/>
    <property type="match status" value="1"/>
</dbReference>
<dbReference type="InterPro" id="IPR038765">
    <property type="entry name" value="Papain-like_cys_pep_sf"/>
</dbReference>
<dbReference type="Pfam" id="PF01841">
    <property type="entry name" value="Transglut_core"/>
    <property type="match status" value="1"/>
</dbReference>
<feature type="signal peptide" evidence="1">
    <location>
        <begin position="1"/>
        <end position="30"/>
    </location>
</feature>
<name>A0A3A8QUQ2_9BACT</name>
<protein>
    <submittedName>
        <fullName evidence="4">DUF3857 domain-containing protein</fullName>
    </submittedName>
</protein>
<keyword evidence="5" id="KW-1185">Reference proteome</keyword>
<dbReference type="InterPro" id="IPR002931">
    <property type="entry name" value="Transglutaminase-like"/>
</dbReference>
<evidence type="ECO:0000256" key="1">
    <source>
        <dbReference type="SAM" id="SignalP"/>
    </source>
</evidence>
<evidence type="ECO:0000259" key="3">
    <source>
        <dbReference type="Pfam" id="PF12969"/>
    </source>
</evidence>
<dbReference type="Pfam" id="PF12969">
    <property type="entry name" value="DUF3857"/>
    <property type="match status" value="1"/>
</dbReference>
<dbReference type="RefSeq" id="WP_120556021.1">
    <property type="nucleotide sequence ID" value="NZ_RAWK01000078.1"/>
</dbReference>
<evidence type="ECO:0000313" key="4">
    <source>
        <dbReference type="EMBL" id="RKH66834.1"/>
    </source>
</evidence>
<dbReference type="OrthoDB" id="98874at2"/>
<dbReference type="SUPFAM" id="SSF54001">
    <property type="entry name" value="Cysteine proteinases"/>
    <property type="match status" value="1"/>
</dbReference>
<keyword evidence="1" id="KW-0732">Signal</keyword>
<feature type="domain" description="Transglutaminase-like" evidence="2">
    <location>
        <begin position="292"/>
        <end position="400"/>
    </location>
</feature>
<evidence type="ECO:0000259" key="2">
    <source>
        <dbReference type="Pfam" id="PF01841"/>
    </source>
</evidence>
<dbReference type="Gene3D" id="2.60.40.3140">
    <property type="match status" value="1"/>
</dbReference>
<dbReference type="InterPro" id="IPR024618">
    <property type="entry name" value="DUF3857"/>
</dbReference>
<dbReference type="Gene3D" id="3.10.620.30">
    <property type="match status" value="1"/>
</dbReference>
<organism evidence="4 5">
    <name type="scientific">Corallococcus aberystwythensis</name>
    <dbReference type="NCBI Taxonomy" id="2316722"/>
    <lineage>
        <taxon>Bacteria</taxon>
        <taxon>Pseudomonadati</taxon>
        <taxon>Myxococcota</taxon>
        <taxon>Myxococcia</taxon>
        <taxon>Myxococcales</taxon>
        <taxon>Cystobacterineae</taxon>
        <taxon>Myxococcaceae</taxon>
        <taxon>Corallococcus</taxon>
    </lineage>
</organism>